<accession>A0A6J6X9N9</accession>
<dbReference type="EMBL" id="CAFAAJ010000020">
    <property type="protein sequence ID" value="CAB4793432.1"/>
    <property type="molecule type" value="Genomic_DNA"/>
</dbReference>
<sequence length="215" mass="24474">MAEPIRFYLDPRCPWCWQTSKWVRRLHEIGEVEASWGLFSLEVVNFTRPIEEFDVLSSIAAPSQRTFAAVRDGLGQDAASKYYETLGHRYFELEQDLQQETTIKGALSDAGIDTAYLDRALADPTTWETVLAEHRDLVNNSSSFGVPTIRLDGGSGPAIFGPVISNMPANDDDAVNLWKSVAWLTRYENFSELKRNRTIDPDLQMFRSYMTKQKK</sequence>
<reference evidence="1" key="1">
    <citation type="submission" date="2020-05" db="EMBL/GenBank/DDBJ databases">
        <authorList>
            <person name="Chiriac C."/>
            <person name="Salcher M."/>
            <person name="Ghai R."/>
            <person name="Kavagutti S V."/>
        </authorList>
    </citation>
    <scope>NUCLEOTIDE SEQUENCE</scope>
</reference>
<dbReference type="AlphaFoldDB" id="A0A6J6X9N9"/>
<evidence type="ECO:0000313" key="1">
    <source>
        <dbReference type="EMBL" id="CAB4793432.1"/>
    </source>
</evidence>
<dbReference type="EMBL" id="CAFBON010000021">
    <property type="protein sequence ID" value="CAB4977708.1"/>
    <property type="molecule type" value="Genomic_DNA"/>
</dbReference>
<dbReference type="CDD" id="cd02972">
    <property type="entry name" value="DsbA_family"/>
    <property type="match status" value="1"/>
</dbReference>
<evidence type="ECO:0000313" key="2">
    <source>
        <dbReference type="EMBL" id="CAB4977708.1"/>
    </source>
</evidence>
<dbReference type="InterPro" id="IPR053977">
    <property type="entry name" value="Rv2466c-like"/>
</dbReference>
<name>A0A6J6X9N9_9ZZZZ</name>
<dbReference type="Gene3D" id="3.40.30.10">
    <property type="entry name" value="Glutaredoxin"/>
    <property type="match status" value="1"/>
</dbReference>
<gene>
    <name evidence="1" type="ORF">UFOPK3001_00459</name>
    <name evidence="2" type="ORF">UFOPK3954_00339</name>
</gene>
<dbReference type="Pfam" id="PF22234">
    <property type="entry name" value="Rv2466c-like"/>
    <property type="match status" value="1"/>
</dbReference>
<dbReference type="SUPFAM" id="SSF52833">
    <property type="entry name" value="Thioredoxin-like"/>
    <property type="match status" value="1"/>
</dbReference>
<dbReference type="InterPro" id="IPR036249">
    <property type="entry name" value="Thioredoxin-like_sf"/>
</dbReference>
<organism evidence="1">
    <name type="scientific">freshwater metagenome</name>
    <dbReference type="NCBI Taxonomy" id="449393"/>
    <lineage>
        <taxon>unclassified sequences</taxon>
        <taxon>metagenomes</taxon>
        <taxon>ecological metagenomes</taxon>
    </lineage>
</organism>
<proteinExistence type="predicted"/>
<protein>
    <submittedName>
        <fullName evidence="1">Unannotated protein</fullName>
    </submittedName>
</protein>